<dbReference type="PROSITE" id="PS00460">
    <property type="entry name" value="GLUTATHIONE_PEROXID_1"/>
    <property type="match status" value="1"/>
</dbReference>
<gene>
    <name evidence="8" type="ORF">C7P63_08895</name>
</gene>
<dbReference type="EMBL" id="PXZH01000006">
    <property type="protein sequence ID" value="RST88710.1"/>
    <property type="molecule type" value="Genomic_DNA"/>
</dbReference>
<keyword evidence="9" id="KW-1185">Reference proteome</keyword>
<dbReference type="Pfam" id="PF00255">
    <property type="entry name" value="GSHPx"/>
    <property type="match status" value="1"/>
</dbReference>
<evidence type="ECO:0000256" key="5">
    <source>
        <dbReference type="ARBA" id="ARBA00069346"/>
    </source>
</evidence>
<evidence type="ECO:0000313" key="9">
    <source>
        <dbReference type="Proteomes" id="UP000277864"/>
    </source>
</evidence>
<dbReference type="InterPro" id="IPR036249">
    <property type="entry name" value="Thioredoxin-like_sf"/>
</dbReference>
<dbReference type="InterPro" id="IPR000889">
    <property type="entry name" value="Glutathione_peroxidase"/>
</dbReference>
<dbReference type="PANTHER" id="PTHR11592">
    <property type="entry name" value="GLUTATHIONE PEROXIDASE"/>
    <property type="match status" value="1"/>
</dbReference>
<evidence type="ECO:0000256" key="4">
    <source>
        <dbReference type="ARBA" id="ARBA00023002"/>
    </source>
</evidence>
<dbReference type="PROSITE" id="PS00763">
    <property type="entry name" value="GLUTATHIONE_PEROXID_2"/>
    <property type="match status" value="1"/>
</dbReference>
<dbReference type="PANTHER" id="PTHR11592:SF78">
    <property type="entry name" value="GLUTATHIONE PEROXIDASE"/>
    <property type="match status" value="1"/>
</dbReference>
<evidence type="ECO:0000256" key="3">
    <source>
        <dbReference type="ARBA" id="ARBA00022559"/>
    </source>
</evidence>
<proteinExistence type="inferred from homology"/>
<protein>
    <recommendedName>
        <fullName evidence="5 7">Glutathione peroxidase</fullName>
    </recommendedName>
</protein>
<evidence type="ECO:0000256" key="6">
    <source>
        <dbReference type="PIRSR" id="PIRSR000303-1"/>
    </source>
</evidence>
<dbReference type="InterPro" id="IPR029760">
    <property type="entry name" value="GPX_CS"/>
</dbReference>
<dbReference type="GO" id="GO:0034599">
    <property type="term" value="P:cellular response to oxidative stress"/>
    <property type="evidence" value="ECO:0007669"/>
    <property type="project" value="TreeGrafter"/>
</dbReference>
<sequence length="158" mass="17749">MSIYDYPATLENGQTYSLKDYQGKVLLIVNTATKCGFTPQFAELESLYQTYQKEGLVVLGFPSNQFKQELESGQKAAEACRMTYGVTFPMHQLTVLNGEKADPLFAYLTAHSSGLLGDHIKWNFTKFLINRKGDVVKRFAPKDKPSKMIPDIEALLAE</sequence>
<dbReference type="Proteomes" id="UP000277864">
    <property type="component" value="Unassembled WGS sequence"/>
</dbReference>
<dbReference type="Gene3D" id="3.40.30.10">
    <property type="entry name" value="Glutaredoxin"/>
    <property type="match status" value="1"/>
</dbReference>
<feature type="active site" evidence="6">
    <location>
        <position position="35"/>
    </location>
</feature>
<dbReference type="FunFam" id="3.40.30.10:FF:000010">
    <property type="entry name" value="Glutathione peroxidase"/>
    <property type="match status" value="1"/>
</dbReference>
<dbReference type="OrthoDB" id="9789406at2"/>
<dbReference type="RefSeq" id="WP_125943803.1">
    <property type="nucleotide sequence ID" value="NZ_PXZH01000006.1"/>
</dbReference>
<dbReference type="CDD" id="cd00340">
    <property type="entry name" value="GSH_Peroxidase"/>
    <property type="match status" value="1"/>
</dbReference>
<evidence type="ECO:0000313" key="8">
    <source>
        <dbReference type="EMBL" id="RST88710.1"/>
    </source>
</evidence>
<keyword evidence="4 7" id="KW-0560">Oxidoreductase</keyword>
<evidence type="ECO:0000256" key="1">
    <source>
        <dbReference type="ARBA" id="ARBA00000217"/>
    </source>
</evidence>
<organism evidence="8 9">
    <name type="scientific">Vagococcus humatus</name>
    <dbReference type="NCBI Taxonomy" id="1889241"/>
    <lineage>
        <taxon>Bacteria</taxon>
        <taxon>Bacillati</taxon>
        <taxon>Bacillota</taxon>
        <taxon>Bacilli</taxon>
        <taxon>Lactobacillales</taxon>
        <taxon>Enterococcaceae</taxon>
        <taxon>Vagococcus</taxon>
    </lineage>
</organism>
<comment type="catalytic activity">
    <reaction evidence="1">
        <text>2 glutathione + H2O2 = glutathione disulfide + 2 H2O</text>
        <dbReference type="Rhea" id="RHEA:16833"/>
        <dbReference type="ChEBI" id="CHEBI:15377"/>
        <dbReference type="ChEBI" id="CHEBI:16240"/>
        <dbReference type="ChEBI" id="CHEBI:57925"/>
        <dbReference type="ChEBI" id="CHEBI:58297"/>
        <dbReference type="EC" id="1.11.1.9"/>
    </reaction>
</comment>
<reference evidence="8 9" key="1">
    <citation type="submission" date="2018-03" db="EMBL/GenBank/DDBJ databases">
        <authorList>
            <person name="Gulvik C.A."/>
        </authorList>
    </citation>
    <scope>NUCLEOTIDE SEQUENCE [LARGE SCALE GENOMIC DNA]</scope>
    <source>
        <strain evidence="8 9">JCM 31581</strain>
    </source>
</reference>
<dbReference type="SUPFAM" id="SSF52833">
    <property type="entry name" value="Thioredoxin-like"/>
    <property type="match status" value="1"/>
</dbReference>
<dbReference type="PRINTS" id="PR01011">
    <property type="entry name" value="GLUTPROXDASE"/>
</dbReference>
<dbReference type="AlphaFoldDB" id="A0A429Z4V1"/>
<evidence type="ECO:0000256" key="7">
    <source>
        <dbReference type="RuleBase" id="RU000499"/>
    </source>
</evidence>
<evidence type="ECO:0000256" key="2">
    <source>
        <dbReference type="ARBA" id="ARBA00006926"/>
    </source>
</evidence>
<comment type="caution">
    <text evidence="8">The sequence shown here is derived from an EMBL/GenBank/DDBJ whole genome shotgun (WGS) entry which is preliminary data.</text>
</comment>
<dbReference type="PIRSF" id="PIRSF000303">
    <property type="entry name" value="Glutathion_perox"/>
    <property type="match status" value="1"/>
</dbReference>
<dbReference type="GO" id="GO:0004602">
    <property type="term" value="F:glutathione peroxidase activity"/>
    <property type="evidence" value="ECO:0007669"/>
    <property type="project" value="UniProtKB-EC"/>
</dbReference>
<dbReference type="InterPro" id="IPR029759">
    <property type="entry name" value="GPX_AS"/>
</dbReference>
<accession>A0A429Z4V1</accession>
<dbReference type="PROSITE" id="PS51355">
    <property type="entry name" value="GLUTATHIONE_PEROXID_3"/>
    <property type="match status" value="1"/>
</dbReference>
<name>A0A429Z4V1_9ENTE</name>
<comment type="similarity">
    <text evidence="2 7">Belongs to the glutathione peroxidase family.</text>
</comment>
<keyword evidence="3 7" id="KW-0575">Peroxidase</keyword>